<evidence type="ECO:0000313" key="3">
    <source>
        <dbReference type="Proteomes" id="UP001454036"/>
    </source>
</evidence>
<dbReference type="Pfam" id="PF07727">
    <property type="entry name" value="RVT_2"/>
    <property type="match status" value="1"/>
</dbReference>
<accession>A0AAV3R3D4</accession>
<keyword evidence="3" id="KW-1185">Reference proteome</keyword>
<gene>
    <name evidence="2" type="ORF">LIER_40947</name>
</gene>
<reference evidence="2 3" key="1">
    <citation type="submission" date="2024-01" db="EMBL/GenBank/DDBJ databases">
        <title>The complete chloroplast genome sequence of Lithospermum erythrorhizon: insights into the phylogenetic relationship among Boraginaceae species and the maternal lineages of purple gromwells.</title>
        <authorList>
            <person name="Okada T."/>
            <person name="Watanabe K."/>
        </authorList>
    </citation>
    <scope>NUCLEOTIDE SEQUENCE [LARGE SCALE GENOMIC DNA]</scope>
</reference>
<dbReference type="Proteomes" id="UP001454036">
    <property type="component" value="Unassembled WGS sequence"/>
</dbReference>
<sequence>MEEVYMKPPKGVQAPQGHVCRLKKSLYELKQASGTYGIVIASIFVDDILLIGSDLKAIKDHKAHLHAQFNIKDLGPLHYFLGFHIGRSNGAITMTQWKGNVLEGLLDLAHLLTSNQIVDVLSTTEGTFHATMAAMPQGHLPLENLSHMLDINV</sequence>
<dbReference type="InterPro" id="IPR013103">
    <property type="entry name" value="RVT_2"/>
</dbReference>
<evidence type="ECO:0000313" key="2">
    <source>
        <dbReference type="EMBL" id="GAA0170385.1"/>
    </source>
</evidence>
<dbReference type="AlphaFoldDB" id="A0AAV3R3D4"/>
<protein>
    <recommendedName>
        <fullName evidence="1">Reverse transcriptase Ty1/copia-type domain-containing protein</fullName>
    </recommendedName>
</protein>
<organism evidence="2 3">
    <name type="scientific">Lithospermum erythrorhizon</name>
    <name type="common">Purple gromwell</name>
    <name type="synonym">Lithospermum officinale var. erythrorhizon</name>
    <dbReference type="NCBI Taxonomy" id="34254"/>
    <lineage>
        <taxon>Eukaryota</taxon>
        <taxon>Viridiplantae</taxon>
        <taxon>Streptophyta</taxon>
        <taxon>Embryophyta</taxon>
        <taxon>Tracheophyta</taxon>
        <taxon>Spermatophyta</taxon>
        <taxon>Magnoliopsida</taxon>
        <taxon>eudicotyledons</taxon>
        <taxon>Gunneridae</taxon>
        <taxon>Pentapetalae</taxon>
        <taxon>asterids</taxon>
        <taxon>lamiids</taxon>
        <taxon>Boraginales</taxon>
        <taxon>Boraginaceae</taxon>
        <taxon>Boraginoideae</taxon>
        <taxon>Lithospermeae</taxon>
        <taxon>Lithospermum</taxon>
    </lineage>
</organism>
<comment type="caution">
    <text evidence="2">The sequence shown here is derived from an EMBL/GenBank/DDBJ whole genome shotgun (WGS) entry which is preliminary data.</text>
</comment>
<name>A0AAV3R3D4_LITER</name>
<proteinExistence type="predicted"/>
<evidence type="ECO:0000259" key="1">
    <source>
        <dbReference type="Pfam" id="PF07727"/>
    </source>
</evidence>
<feature type="domain" description="Reverse transcriptase Ty1/copia-type" evidence="1">
    <location>
        <begin position="39"/>
        <end position="97"/>
    </location>
</feature>
<dbReference type="EMBL" id="BAABME010024527">
    <property type="protein sequence ID" value="GAA0170385.1"/>
    <property type="molecule type" value="Genomic_DNA"/>
</dbReference>